<reference evidence="3 4" key="1">
    <citation type="journal article" date="2016" name="Nat. Commun.">
        <title>Extremotolerant tardigrade genome and improved radiotolerance of human cultured cells by tardigrade-unique protein.</title>
        <authorList>
            <person name="Hashimoto T."/>
            <person name="Horikawa D.D."/>
            <person name="Saito Y."/>
            <person name="Kuwahara H."/>
            <person name="Kozuka-Hata H."/>
            <person name="Shin-I T."/>
            <person name="Minakuchi Y."/>
            <person name="Ohishi K."/>
            <person name="Motoyama A."/>
            <person name="Aizu T."/>
            <person name="Enomoto A."/>
            <person name="Kondo K."/>
            <person name="Tanaka S."/>
            <person name="Hara Y."/>
            <person name="Koshikawa S."/>
            <person name="Sagara H."/>
            <person name="Miura T."/>
            <person name="Yokobori S."/>
            <person name="Miyagawa K."/>
            <person name="Suzuki Y."/>
            <person name="Kubo T."/>
            <person name="Oyama M."/>
            <person name="Kohara Y."/>
            <person name="Fujiyama A."/>
            <person name="Arakawa K."/>
            <person name="Katayama T."/>
            <person name="Toyoda A."/>
            <person name="Kunieda T."/>
        </authorList>
    </citation>
    <scope>NUCLEOTIDE SEQUENCE [LARGE SCALE GENOMIC DNA]</scope>
    <source>
        <strain evidence="3 4">YOKOZUNA-1</strain>
    </source>
</reference>
<evidence type="ECO:0000259" key="2">
    <source>
        <dbReference type="PROSITE" id="PS50013"/>
    </source>
</evidence>
<evidence type="ECO:0000256" key="1">
    <source>
        <dbReference type="SAM" id="MobiDB-lite"/>
    </source>
</evidence>
<feature type="compositionally biased region" description="Basic and acidic residues" evidence="1">
    <location>
        <begin position="74"/>
        <end position="87"/>
    </location>
</feature>
<accession>A0A1D1V6J8</accession>
<dbReference type="SUPFAM" id="SSF54160">
    <property type="entry name" value="Chromo domain-like"/>
    <property type="match status" value="1"/>
</dbReference>
<dbReference type="CDD" id="cd00024">
    <property type="entry name" value="CD_CSD"/>
    <property type="match status" value="1"/>
</dbReference>
<dbReference type="PROSITE" id="PS50013">
    <property type="entry name" value="CHROMO_2"/>
    <property type="match status" value="1"/>
</dbReference>
<dbReference type="AlphaFoldDB" id="A0A1D1V6J8"/>
<feature type="compositionally biased region" description="Basic residues" evidence="1">
    <location>
        <begin position="215"/>
        <end position="237"/>
    </location>
</feature>
<dbReference type="Proteomes" id="UP000186922">
    <property type="component" value="Unassembled WGS sequence"/>
</dbReference>
<dbReference type="Gene3D" id="2.40.50.40">
    <property type="match status" value="1"/>
</dbReference>
<feature type="region of interest" description="Disordered" evidence="1">
    <location>
        <begin position="270"/>
        <end position="292"/>
    </location>
</feature>
<gene>
    <name evidence="3" type="primary">RvY_08638-1</name>
    <name evidence="3" type="synonym">RvY_08638.1</name>
    <name evidence="3" type="ORF">RvY_08638</name>
</gene>
<sequence>MDSEPEYSVEERSSTRPNVLNALPVSTRIVTQKLNGAPLLTAPQARKTITQPNRRAKDQVVAKILPVFSATGSENDRSRDSSVSDKQNRKRKSVTTGPPRAEQASSKKNLRPRSRSHSTEEAKAGSTSTQAKEKETGSDSSSPASEGSWEVKRIVGKKWLKEHKDFGYHVEWVGDWPLTWEPKSLLKGSKEAIREFEERQEERTKKKNEPQSKKLSPKKRPSSGKRGKRLLKSSSAKKKQELAEAHEISLIEKNFEMSMSPSEEVFQKVEEKKLANSRKSKDGMHQEAQEDGGSYVEIVQPGYSAMELSEDIRAINIIAHKPKQLVASALHELDFLVNYSAGPQEFVPYEVCLVNIPAQLCKYLAVTPVVFNEPNRSH</sequence>
<evidence type="ECO:0000313" key="3">
    <source>
        <dbReference type="EMBL" id="GAU97319.1"/>
    </source>
</evidence>
<keyword evidence="4" id="KW-1185">Reference proteome</keyword>
<feature type="region of interest" description="Disordered" evidence="1">
    <location>
        <begin position="67"/>
        <end position="149"/>
    </location>
</feature>
<comment type="caution">
    <text evidence="3">The sequence shown here is derived from an EMBL/GenBank/DDBJ whole genome shotgun (WGS) entry which is preliminary data.</text>
</comment>
<feature type="compositionally biased region" description="Low complexity" evidence="1">
    <location>
        <begin position="138"/>
        <end position="148"/>
    </location>
</feature>
<dbReference type="InterPro" id="IPR000953">
    <property type="entry name" value="Chromo/chromo_shadow_dom"/>
</dbReference>
<dbReference type="InterPro" id="IPR016197">
    <property type="entry name" value="Chromo-like_dom_sf"/>
</dbReference>
<feature type="compositionally biased region" description="Basic and acidic residues" evidence="1">
    <location>
        <begin position="270"/>
        <end position="288"/>
    </location>
</feature>
<proteinExistence type="predicted"/>
<feature type="region of interest" description="Disordered" evidence="1">
    <location>
        <begin position="195"/>
        <end position="240"/>
    </location>
</feature>
<feature type="compositionally biased region" description="Basic and acidic residues" evidence="1">
    <location>
        <begin position="195"/>
        <end position="212"/>
    </location>
</feature>
<name>A0A1D1V6J8_RAMVA</name>
<evidence type="ECO:0000313" key="4">
    <source>
        <dbReference type="Proteomes" id="UP000186922"/>
    </source>
</evidence>
<dbReference type="EMBL" id="BDGG01000004">
    <property type="protein sequence ID" value="GAU97319.1"/>
    <property type="molecule type" value="Genomic_DNA"/>
</dbReference>
<protein>
    <recommendedName>
        <fullName evidence="2">Chromo domain-containing protein</fullName>
    </recommendedName>
</protein>
<organism evidence="3 4">
    <name type="scientific">Ramazzottius varieornatus</name>
    <name type="common">Water bear</name>
    <name type="synonym">Tardigrade</name>
    <dbReference type="NCBI Taxonomy" id="947166"/>
    <lineage>
        <taxon>Eukaryota</taxon>
        <taxon>Metazoa</taxon>
        <taxon>Ecdysozoa</taxon>
        <taxon>Tardigrada</taxon>
        <taxon>Eutardigrada</taxon>
        <taxon>Parachela</taxon>
        <taxon>Hypsibioidea</taxon>
        <taxon>Ramazzottiidae</taxon>
        <taxon>Ramazzottius</taxon>
    </lineage>
</organism>
<feature type="domain" description="Chromo" evidence="2">
    <location>
        <begin position="149"/>
        <end position="208"/>
    </location>
</feature>